<protein>
    <recommendedName>
        <fullName evidence="4">Spore coat protein U domain-containing protein</fullName>
    </recommendedName>
</protein>
<accession>A0A3G8YR05</accession>
<gene>
    <name evidence="2" type="ORF">EHF33_14645</name>
</gene>
<proteinExistence type="predicted"/>
<dbReference type="Proteomes" id="UP000276417">
    <property type="component" value="Chromosome 2"/>
</dbReference>
<organism evidence="2 3">
    <name type="scientific">Deinococcus psychrotolerans</name>
    <dbReference type="NCBI Taxonomy" id="2489213"/>
    <lineage>
        <taxon>Bacteria</taxon>
        <taxon>Thermotogati</taxon>
        <taxon>Deinococcota</taxon>
        <taxon>Deinococci</taxon>
        <taxon>Deinococcales</taxon>
        <taxon>Deinococcaceae</taxon>
        <taxon>Deinococcus</taxon>
    </lineage>
</organism>
<keyword evidence="1" id="KW-0732">Signal</keyword>
<dbReference type="KEGG" id="dph:EHF33_14645"/>
<keyword evidence="3" id="KW-1185">Reference proteome</keyword>
<dbReference type="AlphaFoldDB" id="A0A3G8YR05"/>
<reference evidence="2 3" key="1">
    <citation type="submission" date="2018-11" db="EMBL/GenBank/DDBJ databases">
        <title>Deinococcus shelandsis sp. nov., isolated from South Shetland Islands soil of Antarctica.</title>
        <authorList>
            <person name="Tian J."/>
        </authorList>
    </citation>
    <scope>NUCLEOTIDE SEQUENCE [LARGE SCALE GENOMIC DNA]</scope>
    <source>
        <strain evidence="2 3">S14-83T</strain>
    </source>
</reference>
<feature type="signal peptide" evidence="1">
    <location>
        <begin position="1"/>
        <end position="20"/>
    </location>
</feature>
<dbReference type="OrthoDB" id="9841505at2"/>
<evidence type="ECO:0000313" key="2">
    <source>
        <dbReference type="EMBL" id="AZI44141.1"/>
    </source>
</evidence>
<dbReference type="EMBL" id="CP034184">
    <property type="protein sequence ID" value="AZI44141.1"/>
    <property type="molecule type" value="Genomic_DNA"/>
</dbReference>
<evidence type="ECO:0008006" key="4">
    <source>
        <dbReference type="Google" id="ProtNLM"/>
    </source>
</evidence>
<feature type="chain" id="PRO_5018138809" description="Spore coat protein U domain-containing protein" evidence="1">
    <location>
        <begin position="21"/>
        <end position="152"/>
    </location>
</feature>
<name>A0A3G8YR05_9DEIO</name>
<evidence type="ECO:0000256" key="1">
    <source>
        <dbReference type="SAM" id="SignalP"/>
    </source>
</evidence>
<evidence type="ECO:0000313" key="3">
    <source>
        <dbReference type="Proteomes" id="UP000276417"/>
    </source>
</evidence>
<dbReference type="RefSeq" id="WP_124873502.1">
    <property type="nucleotide sequence ID" value="NZ_CP034184.1"/>
</dbReference>
<sequence length="152" mass="15716">MRLHLILPTAALLLTSLAFAANTSTPVPVNSTVLNSCVFTGGPATIAIPTYKAAEAQPQSGQTDVSVLCNTGTQPFTTYWANEPDLSLALTAGNGDVLNVALGYGEDPTTPTTGPSGGDVWIYTLTATPLPGQYGASSQNNYTNTADYIVAF</sequence>